<keyword evidence="2" id="KW-1185">Reference proteome</keyword>
<dbReference type="OrthoDB" id="3922101at2759"/>
<evidence type="ECO:0000313" key="2">
    <source>
        <dbReference type="Proteomes" id="UP000452235"/>
    </source>
</evidence>
<sequence length="426" mass="47638">MEHALDLRLSIPEVHHTFVTSQGDFYSPPIAGVARIFPPCTESTDDLRANVSLIRMITSGGPSPTTPCNSKFSLQRFKRHALTRSRGDNISQPGKHTSMETVVHCNLFHTPHRLSQDDGRLAREFAFSLPIPDDIPSTTYTKLGSVSYMVRASVTTALGTTVDTTQQIFIVRRMALSYSEPTISIRHYRNSEMTTRLYLTPELPQDPTVQMSYRARLVAEQMLAHGPRKTEVRHIVVKDLQWKVQQRVRVLEVPGCSMFRRSDVRCKAQHVHELCAGNLGAAYSGTGSLEQESKGDHIEFNFDIKIPKNATVSGALNLSSYVNGSEWRWTSLRDCEGNGPLQRRVITVDHQLKLDIITGEDTFDMVTGKLVDRKPLFKSFSAFFPIPVHDIDGSESGSGDVFSLNDDALPKYEDASMMPPHYEATG</sequence>
<reference evidence="1 2" key="1">
    <citation type="submission" date="2020-01" db="EMBL/GenBank/DDBJ databases">
        <title>Aspergillus terreus IFO 6365 whole genome shotgun sequence.</title>
        <authorList>
            <person name="Kanamasa S."/>
            <person name="Takahashi H."/>
        </authorList>
    </citation>
    <scope>NUCLEOTIDE SEQUENCE [LARGE SCALE GENOMIC DNA]</scope>
    <source>
        <strain evidence="1 2">IFO 6365</strain>
    </source>
</reference>
<accession>A0A5M3ZFU5</accession>
<dbReference type="InterPro" id="IPR014752">
    <property type="entry name" value="Arrestin-like_C"/>
</dbReference>
<dbReference type="Gene3D" id="2.60.40.640">
    <property type="match status" value="1"/>
</dbReference>
<name>A0A5M3ZFU5_ASPTE</name>
<dbReference type="Proteomes" id="UP000452235">
    <property type="component" value="Unassembled WGS sequence"/>
</dbReference>
<organism evidence="1 2">
    <name type="scientific">Aspergillus terreus</name>
    <dbReference type="NCBI Taxonomy" id="33178"/>
    <lineage>
        <taxon>Eukaryota</taxon>
        <taxon>Fungi</taxon>
        <taxon>Dikarya</taxon>
        <taxon>Ascomycota</taxon>
        <taxon>Pezizomycotina</taxon>
        <taxon>Eurotiomycetes</taxon>
        <taxon>Eurotiomycetidae</taxon>
        <taxon>Eurotiales</taxon>
        <taxon>Aspergillaceae</taxon>
        <taxon>Aspergillus</taxon>
        <taxon>Aspergillus subgen. Circumdati</taxon>
    </lineage>
</organism>
<gene>
    <name evidence="1" type="ORF">ATEIFO6365_0013005000</name>
</gene>
<proteinExistence type="predicted"/>
<comment type="caution">
    <text evidence="1">The sequence shown here is derived from an EMBL/GenBank/DDBJ whole genome shotgun (WGS) entry which is preliminary data.</text>
</comment>
<evidence type="ECO:0000313" key="1">
    <source>
        <dbReference type="EMBL" id="GFF20716.1"/>
    </source>
</evidence>
<dbReference type="VEuPathDB" id="FungiDB:ATEG_09542"/>
<dbReference type="AlphaFoldDB" id="A0A5M3ZFU5"/>
<dbReference type="EMBL" id="BLJY01000013">
    <property type="protein sequence ID" value="GFF20716.1"/>
    <property type="molecule type" value="Genomic_DNA"/>
</dbReference>
<protein>
    <submittedName>
        <fullName evidence="1">Uncharacterized protein</fullName>
    </submittedName>
</protein>